<comment type="caution">
    <text evidence="2">The sequence shown here is derived from an EMBL/GenBank/DDBJ whole genome shotgun (WGS) entry which is preliminary data.</text>
</comment>
<reference evidence="2 3" key="1">
    <citation type="submission" date="2024-01" db="EMBL/GenBank/DDBJ databases">
        <title>The complete chloroplast genome sequence of Lithospermum erythrorhizon: insights into the phylogenetic relationship among Boraginaceae species and the maternal lineages of purple gromwells.</title>
        <authorList>
            <person name="Okada T."/>
            <person name="Watanabe K."/>
        </authorList>
    </citation>
    <scope>NUCLEOTIDE SEQUENCE [LARGE SCALE GENOMIC DNA]</scope>
</reference>
<protein>
    <recommendedName>
        <fullName evidence="1">Retrotransposon gag domain-containing protein</fullName>
    </recommendedName>
</protein>
<evidence type="ECO:0000259" key="1">
    <source>
        <dbReference type="Pfam" id="PF03732"/>
    </source>
</evidence>
<organism evidence="2 3">
    <name type="scientific">Lithospermum erythrorhizon</name>
    <name type="common">Purple gromwell</name>
    <name type="synonym">Lithospermum officinale var. erythrorhizon</name>
    <dbReference type="NCBI Taxonomy" id="34254"/>
    <lineage>
        <taxon>Eukaryota</taxon>
        <taxon>Viridiplantae</taxon>
        <taxon>Streptophyta</taxon>
        <taxon>Embryophyta</taxon>
        <taxon>Tracheophyta</taxon>
        <taxon>Spermatophyta</taxon>
        <taxon>Magnoliopsida</taxon>
        <taxon>eudicotyledons</taxon>
        <taxon>Gunneridae</taxon>
        <taxon>Pentapetalae</taxon>
        <taxon>asterids</taxon>
        <taxon>lamiids</taxon>
        <taxon>Boraginales</taxon>
        <taxon>Boraginaceae</taxon>
        <taxon>Boraginoideae</taxon>
        <taxon>Lithospermeae</taxon>
        <taxon>Lithospermum</taxon>
    </lineage>
</organism>
<gene>
    <name evidence="2" type="ORF">LIER_42391</name>
</gene>
<accession>A0AAV3RS13</accession>
<evidence type="ECO:0000313" key="3">
    <source>
        <dbReference type="Proteomes" id="UP001454036"/>
    </source>
</evidence>
<dbReference type="Pfam" id="PF03732">
    <property type="entry name" value="Retrotrans_gag"/>
    <property type="match status" value="1"/>
</dbReference>
<sequence>MPQGYQPPKFQYFDGVGNPKQHIAHFIETCHNAGTDGDHMVKKFVRPLKGNSFEWYTEMELDSIDSWEHLEGEFLSRFFSTRPEVSRIEMSNAKQRQEEPATDFINKWRSLSLKCKDTLSESSAINMCIQGMQWDLLYILQGILPKTF</sequence>
<feature type="domain" description="Retrotransposon gag" evidence="1">
    <location>
        <begin position="44"/>
        <end position="133"/>
    </location>
</feature>
<dbReference type="Proteomes" id="UP001454036">
    <property type="component" value="Unassembled WGS sequence"/>
</dbReference>
<dbReference type="PANTHER" id="PTHR33437:SF2">
    <property type="entry name" value="OS06G0361200 PROTEIN"/>
    <property type="match status" value="1"/>
</dbReference>
<proteinExistence type="predicted"/>
<dbReference type="AlphaFoldDB" id="A0AAV3RS13"/>
<dbReference type="EMBL" id="BAABME010029207">
    <property type="protein sequence ID" value="GAA0183345.1"/>
    <property type="molecule type" value="Genomic_DNA"/>
</dbReference>
<evidence type="ECO:0000313" key="2">
    <source>
        <dbReference type="EMBL" id="GAA0183345.1"/>
    </source>
</evidence>
<name>A0AAV3RS13_LITER</name>
<keyword evidence="3" id="KW-1185">Reference proteome</keyword>
<dbReference type="PANTHER" id="PTHR33437">
    <property type="entry name" value="OS06G0361200 PROTEIN"/>
    <property type="match status" value="1"/>
</dbReference>
<dbReference type="InterPro" id="IPR005162">
    <property type="entry name" value="Retrotrans_gag_dom"/>
</dbReference>